<dbReference type="Pfam" id="PF00067">
    <property type="entry name" value="p450"/>
    <property type="match status" value="1"/>
</dbReference>
<name>W1PTD2_AMBTC</name>
<dbReference type="InterPro" id="IPR036396">
    <property type="entry name" value="Cyt_P450_sf"/>
</dbReference>
<dbReference type="OMA" id="ANAEMNC"/>
<dbReference type="SUPFAM" id="SSF48264">
    <property type="entry name" value="Cytochrome P450"/>
    <property type="match status" value="1"/>
</dbReference>
<dbReference type="GO" id="GO:0005506">
    <property type="term" value="F:iron ion binding"/>
    <property type="evidence" value="ECO:0007669"/>
    <property type="project" value="InterPro"/>
</dbReference>
<evidence type="ECO:0000313" key="5">
    <source>
        <dbReference type="EMBL" id="ERN10545.1"/>
    </source>
</evidence>
<dbReference type="GO" id="GO:0016705">
    <property type="term" value="F:oxidoreductase activity, acting on paired donors, with incorporation or reduction of molecular oxygen"/>
    <property type="evidence" value="ECO:0007669"/>
    <property type="project" value="InterPro"/>
</dbReference>
<proteinExistence type="inferred from homology"/>
<gene>
    <name evidence="5" type="ORF">AMTR_s00166p00073430</name>
</gene>
<evidence type="ECO:0008006" key="7">
    <source>
        <dbReference type="Google" id="ProtNLM"/>
    </source>
</evidence>
<dbReference type="Proteomes" id="UP000017836">
    <property type="component" value="Unassembled WGS sequence"/>
</dbReference>
<dbReference type="AlphaFoldDB" id="W1PTD2"/>
<reference evidence="6" key="1">
    <citation type="journal article" date="2013" name="Science">
        <title>The Amborella genome and the evolution of flowering plants.</title>
        <authorList>
            <consortium name="Amborella Genome Project"/>
        </authorList>
    </citation>
    <scope>NUCLEOTIDE SEQUENCE [LARGE SCALE GENOMIC DNA]</scope>
</reference>
<protein>
    <recommendedName>
        <fullName evidence="7">Cytochrome P450</fullName>
    </recommendedName>
</protein>
<dbReference type="GO" id="GO:0004497">
    <property type="term" value="F:monooxygenase activity"/>
    <property type="evidence" value="ECO:0007669"/>
    <property type="project" value="InterPro"/>
</dbReference>
<evidence type="ECO:0000256" key="3">
    <source>
        <dbReference type="ARBA" id="ARBA00023002"/>
    </source>
</evidence>
<dbReference type="HOGENOM" id="CLU_001570_27_5_1"/>
<dbReference type="Gene3D" id="1.10.630.10">
    <property type="entry name" value="Cytochrome P450"/>
    <property type="match status" value="1"/>
</dbReference>
<dbReference type="InterPro" id="IPR001128">
    <property type="entry name" value="Cyt_P450"/>
</dbReference>
<keyword evidence="3" id="KW-0560">Oxidoreductase</keyword>
<evidence type="ECO:0000256" key="4">
    <source>
        <dbReference type="ARBA" id="ARBA00023004"/>
    </source>
</evidence>
<keyword evidence="4" id="KW-0408">Iron</keyword>
<accession>W1PTD2</accession>
<evidence type="ECO:0000313" key="6">
    <source>
        <dbReference type="Proteomes" id="UP000017836"/>
    </source>
</evidence>
<dbReference type="Gramene" id="ERN10545">
    <property type="protein sequence ID" value="ERN10545"/>
    <property type="gene ID" value="AMTR_s00166p00073430"/>
</dbReference>
<organism evidence="5 6">
    <name type="scientific">Amborella trichopoda</name>
    <dbReference type="NCBI Taxonomy" id="13333"/>
    <lineage>
        <taxon>Eukaryota</taxon>
        <taxon>Viridiplantae</taxon>
        <taxon>Streptophyta</taxon>
        <taxon>Embryophyta</taxon>
        <taxon>Tracheophyta</taxon>
        <taxon>Spermatophyta</taxon>
        <taxon>Magnoliopsida</taxon>
        <taxon>Amborellales</taxon>
        <taxon>Amborellaceae</taxon>
        <taxon>Amborella</taxon>
    </lineage>
</organism>
<dbReference type="PANTHER" id="PTHR24296">
    <property type="entry name" value="CYTOCHROME P450"/>
    <property type="match status" value="1"/>
</dbReference>
<dbReference type="EMBL" id="KI392824">
    <property type="protein sequence ID" value="ERN10545.1"/>
    <property type="molecule type" value="Genomic_DNA"/>
</dbReference>
<sequence length="255" mass="29375">MWRLEGTVMDLLVQAPNALRQSGGTFSFRGVSPGRLYGVVTADPANLEYILKSKFKKFPKDDDVWKKQRRAANAEMNCSRFVEFSFKTIEHLVRNKLIRLTEKLAVSLEMVDLQDVFLPFTFDNICMAAFGVDLGCLGLDLPDVPFTRAFEQVTELTLFRFLVPPFVWKPMKYFDIGTERRLREVIKVVHKFAEKTVSDRRFERQKSGGVLDRSDLLTRLIQVRNDDNSPCYSDKFLKDFCISFCSFSLVLLATP</sequence>
<evidence type="ECO:0000256" key="2">
    <source>
        <dbReference type="ARBA" id="ARBA00022723"/>
    </source>
</evidence>
<evidence type="ECO:0000256" key="1">
    <source>
        <dbReference type="ARBA" id="ARBA00010617"/>
    </source>
</evidence>
<dbReference type="GO" id="GO:0020037">
    <property type="term" value="F:heme binding"/>
    <property type="evidence" value="ECO:0007669"/>
    <property type="project" value="InterPro"/>
</dbReference>
<comment type="similarity">
    <text evidence="1">Belongs to the cytochrome P450 family.</text>
</comment>
<dbReference type="eggNOG" id="KOG0157">
    <property type="taxonomic scope" value="Eukaryota"/>
</dbReference>
<keyword evidence="2" id="KW-0479">Metal-binding</keyword>
<keyword evidence="6" id="KW-1185">Reference proteome</keyword>